<evidence type="ECO:0000313" key="1">
    <source>
        <dbReference type="EMBL" id="GAI04077.1"/>
    </source>
</evidence>
<dbReference type="InterPro" id="IPR011047">
    <property type="entry name" value="Quinoprotein_ADH-like_sf"/>
</dbReference>
<dbReference type="InterPro" id="IPR010262">
    <property type="entry name" value="Arylsulfotransferase_bact"/>
</dbReference>
<dbReference type="Pfam" id="PF05935">
    <property type="entry name" value="Arylsulfotrans"/>
    <property type="match status" value="1"/>
</dbReference>
<organism evidence="1">
    <name type="scientific">marine sediment metagenome</name>
    <dbReference type="NCBI Taxonomy" id="412755"/>
    <lineage>
        <taxon>unclassified sequences</taxon>
        <taxon>metagenomes</taxon>
        <taxon>ecological metagenomes</taxon>
    </lineage>
</organism>
<dbReference type="GO" id="GO:0004062">
    <property type="term" value="F:aryl sulfotransferase activity"/>
    <property type="evidence" value="ECO:0007669"/>
    <property type="project" value="InterPro"/>
</dbReference>
<sequence length="204" mass="22767">PDNIIGCGRSTNILFIIEKKTGKIVWKVGPDYTASSALRELGQIVGPHHCHMISRVLPGAGNILVFDNGGAAGYGAPNPGSPAGVNNALRDYSRIIEFDPVTLGKMWEYRDGKRFYSYFISSAQRLPNGNTLICEGAKGRIFEVTREGEIVWEYISPPFSKIAPKPDYIIYRAYRLPYEWVPQLEKPVEKAVIPPDPSEFRIKP</sequence>
<dbReference type="EMBL" id="BARV01011112">
    <property type="protein sequence ID" value="GAI04077.1"/>
    <property type="molecule type" value="Genomic_DNA"/>
</dbReference>
<feature type="non-terminal residue" evidence="1">
    <location>
        <position position="1"/>
    </location>
</feature>
<dbReference type="InterPro" id="IPR053143">
    <property type="entry name" value="Arylsulfate_ST"/>
</dbReference>
<accession>X1KAN6</accession>
<evidence type="ECO:0008006" key="2">
    <source>
        <dbReference type="Google" id="ProtNLM"/>
    </source>
</evidence>
<proteinExistence type="predicted"/>
<dbReference type="SUPFAM" id="SSF50998">
    <property type="entry name" value="Quinoprotein alcohol dehydrogenase-like"/>
    <property type="match status" value="1"/>
</dbReference>
<reference evidence="1" key="1">
    <citation type="journal article" date="2014" name="Front. Microbiol.">
        <title>High frequency of phylogenetically diverse reductive dehalogenase-homologous genes in deep subseafloor sedimentary metagenomes.</title>
        <authorList>
            <person name="Kawai M."/>
            <person name="Futagami T."/>
            <person name="Toyoda A."/>
            <person name="Takaki Y."/>
            <person name="Nishi S."/>
            <person name="Hori S."/>
            <person name="Arai W."/>
            <person name="Tsubouchi T."/>
            <person name="Morono Y."/>
            <person name="Uchiyama I."/>
            <person name="Ito T."/>
            <person name="Fujiyama A."/>
            <person name="Inagaki F."/>
            <person name="Takami H."/>
        </authorList>
    </citation>
    <scope>NUCLEOTIDE SEQUENCE</scope>
    <source>
        <strain evidence="1">Expedition CK06-06</strain>
    </source>
</reference>
<protein>
    <recommendedName>
        <fullName evidence="2">Thioredoxin</fullName>
    </recommendedName>
</protein>
<dbReference type="PANTHER" id="PTHR35340">
    <property type="entry name" value="PQQ ENZYME REPEAT PROTEIN-RELATED"/>
    <property type="match status" value="1"/>
</dbReference>
<comment type="caution">
    <text evidence="1">The sequence shown here is derived from an EMBL/GenBank/DDBJ whole genome shotgun (WGS) entry which is preliminary data.</text>
</comment>
<dbReference type="AlphaFoldDB" id="X1KAN6"/>
<dbReference type="PANTHER" id="PTHR35340:SF5">
    <property type="entry name" value="ASST-DOMAIN-CONTAINING PROTEIN"/>
    <property type="match status" value="1"/>
</dbReference>
<name>X1KAN6_9ZZZZ</name>
<gene>
    <name evidence="1" type="ORF">S06H3_21220</name>
</gene>